<comment type="caution">
    <text evidence="1">The sequence shown here is derived from an EMBL/GenBank/DDBJ whole genome shotgun (WGS) entry which is preliminary data.</text>
</comment>
<reference evidence="1" key="1">
    <citation type="submission" date="2021-03" db="EMBL/GenBank/DDBJ databases">
        <authorList>
            <consortium name="DOE Joint Genome Institute"/>
            <person name="Ahrendt S."/>
            <person name="Looney B.P."/>
            <person name="Miyauchi S."/>
            <person name="Morin E."/>
            <person name="Drula E."/>
            <person name="Courty P.E."/>
            <person name="Chicoki N."/>
            <person name="Fauchery L."/>
            <person name="Kohler A."/>
            <person name="Kuo A."/>
            <person name="Labutti K."/>
            <person name="Pangilinan J."/>
            <person name="Lipzen A."/>
            <person name="Riley R."/>
            <person name="Andreopoulos W."/>
            <person name="He G."/>
            <person name="Johnson J."/>
            <person name="Barry K.W."/>
            <person name="Grigoriev I.V."/>
            <person name="Nagy L."/>
            <person name="Hibbett D."/>
            <person name="Henrissat B."/>
            <person name="Matheny P.B."/>
            <person name="Labbe J."/>
            <person name="Martin F."/>
        </authorList>
    </citation>
    <scope>NUCLEOTIDE SEQUENCE</scope>
    <source>
        <strain evidence="1">HHB10654</strain>
    </source>
</reference>
<evidence type="ECO:0000313" key="1">
    <source>
        <dbReference type="EMBL" id="KAI0065963.1"/>
    </source>
</evidence>
<dbReference type="Proteomes" id="UP000814140">
    <property type="component" value="Unassembled WGS sequence"/>
</dbReference>
<dbReference type="EMBL" id="MU277194">
    <property type="protein sequence ID" value="KAI0065963.1"/>
    <property type="molecule type" value="Genomic_DNA"/>
</dbReference>
<proteinExistence type="predicted"/>
<keyword evidence="2" id="KW-1185">Reference proteome</keyword>
<gene>
    <name evidence="1" type="ORF">BV25DRAFT_1989029</name>
</gene>
<sequence>MPIIYRHTSSHSSPDATITDADDSIVLSDLVRSGEASRLRRRGAIAIRDSPLATPALPLGLSSSLSGPTWDAPMYEQEGEPEMYSFEEEDEGGDWEWTRRPGQPAPDSNEAATGNEFMERDYRRIALDAEIRFEDVDQGLPSHILFCGGDALHDDDFERPLVSSSSSSSPPSPCSAGAPAHRRRASAFFPASPIRRTPPRTRRSNGCGALVHVAALPRRRHGVWIARGSAADTVVGMDASYFDRRVVAKMMKSACGCPVPTAESECLSLSRSGNTLGTIYTPCQAAADGLFSPSSTTPTDAPVTPAPANPPQTPSSPSPRRPAGPAYWLPRSPQALAPARPPPPPPTPPRPRTHVRTLSSSSLPSLSTVSDSSASRSPTPPPSSANSQGTGSRAVRTPIFTFFAPNVRSAPTFAFPHPPSPTLAHTPLPPDSEPSTQYRPTARRQSSSQPQVSVQPPSQPMTPGGVNATSTPRQWTASATWLPPLPRNGGWTSDRSPGNVEVAGDDVNGGRGEDGEDLEGESAEKPDGSASDATSAGSSGGTVWAER</sequence>
<protein>
    <submittedName>
        <fullName evidence="1">Uncharacterized protein</fullName>
    </submittedName>
</protein>
<organism evidence="1 2">
    <name type="scientific">Artomyces pyxidatus</name>
    <dbReference type="NCBI Taxonomy" id="48021"/>
    <lineage>
        <taxon>Eukaryota</taxon>
        <taxon>Fungi</taxon>
        <taxon>Dikarya</taxon>
        <taxon>Basidiomycota</taxon>
        <taxon>Agaricomycotina</taxon>
        <taxon>Agaricomycetes</taxon>
        <taxon>Russulales</taxon>
        <taxon>Auriscalpiaceae</taxon>
        <taxon>Artomyces</taxon>
    </lineage>
</organism>
<accession>A0ACB8TD39</accession>
<reference evidence="1" key="2">
    <citation type="journal article" date="2022" name="New Phytol.">
        <title>Evolutionary transition to the ectomycorrhizal habit in the genomes of a hyperdiverse lineage of mushroom-forming fungi.</title>
        <authorList>
            <person name="Looney B."/>
            <person name="Miyauchi S."/>
            <person name="Morin E."/>
            <person name="Drula E."/>
            <person name="Courty P.E."/>
            <person name="Kohler A."/>
            <person name="Kuo A."/>
            <person name="LaButti K."/>
            <person name="Pangilinan J."/>
            <person name="Lipzen A."/>
            <person name="Riley R."/>
            <person name="Andreopoulos W."/>
            <person name="He G."/>
            <person name="Johnson J."/>
            <person name="Nolan M."/>
            <person name="Tritt A."/>
            <person name="Barry K.W."/>
            <person name="Grigoriev I.V."/>
            <person name="Nagy L.G."/>
            <person name="Hibbett D."/>
            <person name="Henrissat B."/>
            <person name="Matheny P.B."/>
            <person name="Labbe J."/>
            <person name="Martin F.M."/>
        </authorList>
    </citation>
    <scope>NUCLEOTIDE SEQUENCE</scope>
    <source>
        <strain evidence="1">HHB10654</strain>
    </source>
</reference>
<name>A0ACB8TD39_9AGAM</name>
<evidence type="ECO:0000313" key="2">
    <source>
        <dbReference type="Proteomes" id="UP000814140"/>
    </source>
</evidence>